<dbReference type="RefSeq" id="WP_147113372.1">
    <property type="nucleotide sequence ID" value="NZ_BJVJ01000073.1"/>
</dbReference>
<evidence type="ECO:0000313" key="1">
    <source>
        <dbReference type="EMBL" id="GEL26063.1"/>
    </source>
</evidence>
<proteinExistence type="predicted"/>
<gene>
    <name evidence="1" type="ORF">PSU4_50170</name>
</gene>
<comment type="caution">
    <text evidence="1">The sequence shown here is derived from an EMBL/GenBank/DDBJ whole genome shotgun (WGS) entry which is preliminary data.</text>
</comment>
<accession>A0A511DP73</accession>
<organism evidence="1 2">
    <name type="scientific">Pseudonocardia sulfidoxydans NBRC 16205</name>
    <dbReference type="NCBI Taxonomy" id="1223511"/>
    <lineage>
        <taxon>Bacteria</taxon>
        <taxon>Bacillati</taxon>
        <taxon>Actinomycetota</taxon>
        <taxon>Actinomycetes</taxon>
        <taxon>Pseudonocardiales</taxon>
        <taxon>Pseudonocardiaceae</taxon>
        <taxon>Pseudonocardia</taxon>
    </lineage>
</organism>
<evidence type="ECO:0000313" key="2">
    <source>
        <dbReference type="Proteomes" id="UP000321685"/>
    </source>
</evidence>
<sequence>MAQIQPYAEAVGAEEIASPLTADNVINLPPTRPDGMPWTFGKRLAEEVLAEADGDYVAIELSPTTKQYLGDLDDLDDQVRRTLKRGFVDVSIAHLRDLPTETQVRIGYRLTFTDAEIERLGL</sequence>
<name>A0A511DP73_9PSEU</name>
<dbReference type="EMBL" id="BJVJ01000073">
    <property type="protein sequence ID" value="GEL26063.1"/>
    <property type="molecule type" value="Genomic_DNA"/>
</dbReference>
<reference evidence="1 2" key="1">
    <citation type="submission" date="2019-07" db="EMBL/GenBank/DDBJ databases">
        <title>Whole genome shotgun sequence of Pseudonocardia sulfidoxydans NBRC 16205.</title>
        <authorList>
            <person name="Hosoyama A."/>
            <person name="Uohara A."/>
            <person name="Ohji S."/>
            <person name="Ichikawa N."/>
        </authorList>
    </citation>
    <scope>NUCLEOTIDE SEQUENCE [LARGE SCALE GENOMIC DNA]</scope>
    <source>
        <strain evidence="1 2">NBRC 16205</strain>
    </source>
</reference>
<protein>
    <submittedName>
        <fullName evidence="1">Uncharacterized protein</fullName>
    </submittedName>
</protein>
<dbReference type="AlphaFoldDB" id="A0A511DP73"/>
<keyword evidence="2" id="KW-1185">Reference proteome</keyword>
<dbReference type="Proteomes" id="UP000321685">
    <property type="component" value="Unassembled WGS sequence"/>
</dbReference>